<dbReference type="InterPro" id="IPR028457">
    <property type="entry name" value="ABI"/>
</dbReference>
<evidence type="ECO:0000256" key="2">
    <source>
        <dbReference type="ARBA" id="ARBA00010020"/>
    </source>
</evidence>
<comment type="similarity">
    <text evidence="2">Belongs to the ABI family.</text>
</comment>
<evidence type="ECO:0000256" key="3">
    <source>
        <dbReference type="ARBA" id="ARBA00022490"/>
    </source>
</evidence>
<proteinExistence type="inferred from homology"/>
<keyword evidence="3" id="KW-0963">Cytoplasm</keyword>
<dbReference type="Pfam" id="PF07815">
    <property type="entry name" value="Abi_HHR"/>
    <property type="match status" value="1"/>
</dbReference>
<dbReference type="Proteomes" id="UP001176940">
    <property type="component" value="Unassembled WGS sequence"/>
</dbReference>
<evidence type="ECO:0000256" key="4">
    <source>
        <dbReference type="ARBA" id="ARBA00022553"/>
    </source>
</evidence>
<dbReference type="EMBL" id="CAUEEQ010054549">
    <property type="protein sequence ID" value="CAJ0962189.1"/>
    <property type="molecule type" value="Genomic_DNA"/>
</dbReference>
<protein>
    <recommendedName>
        <fullName evidence="7">Abl-interactor homeo-domain homologous domain-containing protein</fullName>
    </recommendedName>
</protein>
<evidence type="ECO:0000313" key="9">
    <source>
        <dbReference type="Proteomes" id="UP001176940"/>
    </source>
</evidence>
<feature type="region of interest" description="Disordered" evidence="6">
    <location>
        <begin position="188"/>
        <end position="208"/>
    </location>
</feature>
<name>A0ABN9M936_9NEOB</name>
<dbReference type="PANTHER" id="PTHR10460">
    <property type="entry name" value="ABL INTERACTOR FAMILY MEMBER"/>
    <property type="match status" value="1"/>
</dbReference>
<feature type="compositionally biased region" description="Polar residues" evidence="6">
    <location>
        <begin position="188"/>
        <end position="197"/>
    </location>
</feature>
<evidence type="ECO:0000259" key="7">
    <source>
        <dbReference type="Pfam" id="PF07815"/>
    </source>
</evidence>
<organism evidence="8 9">
    <name type="scientific">Ranitomeya imitator</name>
    <name type="common">mimic poison frog</name>
    <dbReference type="NCBI Taxonomy" id="111125"/>
    <lineage>
        <taxon>Eukaryota</taxon>
        <taxon>Metazoa</taxon>
        <taxon>Chordata</taxon>
        <taxon>Craniata</taxon>
        <taxon>Vertebrata</taxon>
        <taxon>Euteleostomi</taxon>
        <taxon>Amphibia</taxon>
        <taxon>Batrachia</taxon>
        <taxon>Anura</taxon>
        <taxon>Neobatrachia</taxon>
        <taxon>Hyloidea</taxon>
        <taxon>Dendrobatidae</taxon>
        <taxon>Dendrobatinae</taxon>
        <taxon>Ranitomeya</taxon>
    </lineage>
</organism>
<evidence type="ECO:0000256" key="1">
    <source>
        <dbReference type="ARBA" id="ARBA00004496"/>
    </source>
</evidence>
<dbReference type="PANTHER" id="PTHR10460:SF58">
    <property type="entry name" value="ABI GENE FAMILY MEMBER 3 ISOFORM X1"/>
    <property type="match status" value="1"/>
</dbReference>
<gene>
    <name evidence="8" type="ORF">RIMI_LOCUS18114857</name>
</gene>
<evidence type="ECO:0000256" key="5">
    <source>
        <dbReference type="ARBA" id="ARBA00023054"/>
    </source>
</evidence>
<keyword evidence="5" id="KW-0175">Coiled coil</keyword>
<evidence type="ECO:0000313" key="8">
    <source>
        <dbReference type="EMBL" id="CAJ0962189.1"/>
    </source>
</evidence>
<evidence type="ECO:0000256" key="6">
    <source>
        <dbReference type="SAM" id="MobiDB-lite"/>
    </source>
</evidence>
<dbReference type="Gene3D" id="6.10.140.1620">
    <property type="match status" value="1"/>
</dbReference>
<accession>A0ABN9M936</accession>
<feature type="domain" description="Abl-interactor homeo-domain homologous" evidence="7">
    <location>
        <begin position="106"/>
        <end position="178"/>
    </location>
</feature>
<reference evidence="8" key="1">
    <citation type="submission" date="2023-07" db="EMBL/GenBank/DDBJ databases">
        <authorList>
            <person name="Stuckert A."/>
        </authorList>
    </citation>
    <scope>NUCLEOTIDE SEQUENCE</scope>
</reference>
<keyword evidence="4" id="KW-0597">Phosphoprotein</keyword>
<sequence>MAYLMNKTPDVSSPRHEMKDIYREVSTARQALRDSYRNLQDVADYCENNYMEAPDKRKALESTMSLVTQTLASVACQVGVAARHVSEMLEVQSLMLQKEEVRIRYVSQLLDIHVEKVARQKIGKITKAKKVQLSPKIQSGQNSRPLGYYSRMPISFTSLDNTGHGIMDSDSQLSRTGTMSRRISVKTMGQTHGSLGRNSRIRDPVTPPYIPAQKFQCPV</sequence>
<comment type="caution">
    <text evidence="8">The sequence shown here is derived from an EMBL/GenBank/DDBJ whole genome shotgun (WGS) entry which is preliminary data.</text>
</comment>
<keyword evidence="9" id="KW-1185">Reference proteome</keyword>
<comment type="subcellular location">
    <subcellularLocation>
        <location evidence="1">Cytoplasm</location>
    </subcellularLocation>
</comment>
<dbReference type="InterPro" id="IPR012849">
    <property type="entry name" value="Abl-interactor_HHR_dom"/>
</dbReference>